<feature type="transmembrane region" description="Helical" evidence="7">
    <location>
        <begin position="126"/>
        <end position="150"/>
    </location>
</feature>
<evidence type="ECO:0000256" key="1">
    <source>
        <dbReference type="ARBA" id="ARBA00004651"/>
    </source>
</evidence>
<accession>A0ABV5M2X8</accession>
<evidence type="ECO:0000256" key="3">
    <source>
        <dbReference type="ARBA" id="ARBA00022475"/>
    </source>
</evidence>
<proteinExistence type="inferred from homology"/>
<feature type="transmembrane region" description="Helical" evidence="7">
    <location>
        <begin position="162"/>
        <end position="191"/>
    </location>
</feature>
<dbReference type="InterPro" id="IPR035906">
    <property type="entry name" value="MetI-like_sf"/>
</dbReference>
<evidence type="ECO:0000259" key="8">
    <source>
        <dbReference type="PROSITE" id="PS50928"/>
    </source>
</evidence>
<keyword evidence="6 7" id="KW-0472">Membrane</keyword>
<dbReference type="PROSITE" id="PS50928">
    <property type="entry name" value="ABC_TM1"/>
    <property type="match status" value="1"/>
</dbReference>
<feature type="domain" description="ABC transmembrane type-1" evidence="8">
    <location>
        <begin position="124"/>
        <end position="322"/>
    </location>
</feature>
<comment type="similarity">
    <text evidence="7">Belongs to the binding-protein-dependent transport system permease family.</text>
</comment>
<evidence type="ECO:0000256" key="7">
    <source>
        <dbReference type="RuleBase" id="RU363032"/>
    </source>
</evidence>
<evidence type="ECO:0000256" key="2">
    <source>
        <dbReference type="ARBA" id="ARBA00022448"/>
    </source>
</evidence>
<dbReference type="EMBL" id="JBHMCA010000020">
    <property type="protein sequence ID" value="MFB9443215.1"/>
    <property type="molecule type" value="Genomic_DNA"/>
</dbReference>
<dbReference type="Pfam" id="PF00528">
    <property type="entry name" value="BPD_transp_1"/>
    <property type="match status" value="1"/>
</dbReference>
<dbReference type="SUPFAM" id="SSF161098">
    <property type="entry name" value="MetI-like"/>
    <property type="match status" value="1"/>
</dbReference>
<feature type="transmembrane region" description="Helical" evidence="7">
    <location>
        <begin position="301"/>
        <end position="329"/>
    </location>
</feature>
<reference evidence="9 10" key="1">
    <citation type="submission" date="2024-09" db="EMBL/GenBank/DDBJ databases">
        <authorList>
            <person name="Sun Q."/>
            <person name="Mori K."/>
        </authorList>
    </citation>
    <scope>NUCLEOTIDE SEQUENCE [LARGE SCALE GENOMIC DNA]</scope>
    <source>
        <strain evidence="9 10">JCM 3307</strain>
    </source>
</reference>
<organism evidence="9 10">
    <name type="scientific">Dactylosporangium vinaceum</name>
    <dbReference type="NCBI Taxonomy" id="53362"/>
    <lineage>
        <taxon>Bacteria</taxon>
        <taxon>Bacillati</taxon>
        <taxon>Actinomycetota</taxon>
        <taxon>Actinomycetes</taxon>
        <taxon>Micromonosporales</taxon>
        <taxon>Micromonosporaceae</taxon>
        <taxon>Dactylosporangium</taxon>
    </lineage>
</organism>
<keyword evidence="3" id="KW-1003">Cell membrane</keyword>
<dbReference type="PANTHER" id="PTHR43163">
    <property type="entry name" value="DIPEPTIDE TRANSPORT SYSTEM PERMEASE PROTEIN DPPB-RELATED"/>
    <property type="match status" value="1"/>
</dbReference>
<evidence type="ECO:0000256" key="5">
    <source>
        <dbReference type="ARBA" id="ARBA00022989"/>
    </source>
</evidence>
<evidence type="ECO:0000256" key="6">
    <source>
        <dbReference type="ARBA" id="ARBA00023136"/>
    </source>
</evidence>
<comment type="caution">
    <text evidence="9">The sequence shown here is derived from an EMBL/GenBank/DDBJ whole genome shotgun (WGS) entry which is preliminary data.</text>
</comment>
<sequence>MDKLEVRVVSVTAIEQPPRVAALRRLRPPVSWRYLGGRLLTGLVAVWGAITLVFFALYSTGNPAVLLVPPNAPRDEIDRLTTLMGYDRPLPVQYAKFLGNVLTGHFPESIRYGSDPLGIALAKVPASFALGGTALVLGIGLGGLIGYVSATARSSFLRRGPLAAAVGLEAVPTFFIGILLVMAFAVGLGWFPAVTDGADADGIVLPALTLAIAFVPVIARVFRTALLDVLQAEHIRTARAKGLPRRVIILRHVVANALGTTLNVIGIQAGVLLGGAVVTESVFNWPGIGQLSINAVQNRDYPLVIVCVLVIALGFVLINLLVDILAAVVEPRLRS</sequence>
<protein>
    <submittedName>
        <fullName evidence="9">ABC transporter permease</fullName>
    </submittedName>
</protein>
<dbReference type="PANTHER" id="PTHR43163:SF6">
    <property type="entry name" value="DIPEPTIDE TRANSPORT SYSTEM PERMEASE PROTEIN DPPB-RELATED"/>
    <property type="match status" value="1"/>
</dbReference>
<keyword evidence="4 7" id="KW-0812">Transmembrane</keyword>
<evidence type="ECO:0000256" key="4">
    <source>
        <dbReference type="ARBA" id="ARBA00022692"/>
    </source>
</evidence>
<evidence type="ECO:0000313" key="9">
    <source>
        <dbReference type="EMBL" id="MFB9443215.1"/>
    </source>
</evidence>
<dbReference type="RefSeq" id="WP_223103670.1">
    <property type="nucleotide sequence ID" value="NZ_CP061913.1"/>
</dbReference>
<evidence type="ECO:0000313" key="10">
    <source>
        <dbReference type="Proteomes" id="UP001589608"/>
    </source>
</evidence>
<keyword evidence="10" id="KW-1185">Reference proteome</keyword>
<dbReference type="InterPro" id="IPR000515">
    <property type="entry name" value="MetI-like"/>
</dbReference>
<feature type="transmembrane region" description="Helical" evidence="7">
    <location>
        <begin position="35"/>
        <end position="58"/>
    </location>
</feature>
<gene>
    <name evidence="9" type="ORF">ACFFTR_08985</name>
</gene>
<dbReference type="CDD" id="cd06261">
    <property type="entry name" value="TM_PBP2"/>
    <property type="match status" value="1"/>
</dbReference>
<keyword evidence="5 7" id="KW-1133">Transmembrane helix</keyword>
<keyword evidence="2 7" id="KW-0813">Transport</keyword>
<dbReference type="Gene3D" id="1.10.3720.10">
    <property type="entry name" value="MetI-like"/>
    <property type="match status" value="1"/>
</dbReference>
<feature type="transmembrane region" description="Helical" evidence="7">
    <location>
        <begin position="203"/>
        <end position="222"/>
    </location>
</feature>
<name>A0ABV5M2X8_9ACTN</name>
<comment type="subcellular location">
    <subcellularLocation>
        <location evidence="1 7">Cell membrane</location>
        <topology evidence="1 7">Multi-pass membrane protein</topology>
    </subcellularLocation>
</comment>
<dbReference type="Proteomes" id="UP001589608">
    <property type="component" value="Unassembled WGS sequence"/>
</dbReference>